<keyword evidence="1" id="KW-1133">Transmembrane helix</keyword>
<keyword evidence="3" id="KW-1185">Reference proteome</keyword>
<evidence type="ECO:0000313" key="3">
    <source>
        <dbReference type="Proteomes" id="UP001596137"/>
    </source>
</evidence>
<name>A0ABW1NC50_9ACTN</name>
<accession>A0ABW1NC50</accession>
<dbReference type="RefSeq" id="WP_380748227.1">
    <property type="nucleotide sequence ID" value="NZ_JBHSRF010000007.1"/>
</dbReference>
<gene>
    <name evidence="2" type="ORF">ACFP1K_07135</name>
</gene>
<dbReference type="EMBL" id="JBHSRF010000007">
    <property type="protein sequence ID" value="MFC6080929.1"/>
    <property type="molecule type" value="Genomic_DNA"/>
</dbReference>
<comment type="caution">
    <text evidence="2">The sequence shown here is derived from an EMBL/GenBank/DDBJ whole genome shotgun (WGS) entry which is preliminary data.</text>
</comment>
<reference evidence="3" key="1">
    <citation type="journal article" date="2019" name="Int. J. Syst. Evol. Microbiol.">
        <title>The Global Catalogue of Microorganisms (GCM) 10K type strain sequencing project: providing services to taxonomists for standard genome sequencing and annotation.</title>
        <authorList>
            <consortium name="The Broad Institute Genomics Platform"/>
            <consortium name="The Broad Institute Genome Sequencing Center for Infectious Disease"/>
            <person name="Wu L."/>
            <person name="Ma J."/>
        </authorList>
    </citation>
    <scope>NUCLEOTIDE SEQUENCE [LARGE SCALE GENOMIC DNA]</scope>
    <source>
        <strain evidence="3">JCM 30346</strain>
    </source>
</reference>
<sequence>MSNPDLLKLLAIILLGAASVFAITRKSWVAALVCAAGVCLLLAGHPLLHF</sequence>
<keyword evidence="1" id="KW-0812">Transmembrane</keyword>
<protein>
    <submittedName>
        <fullName evidence="2">Uncharacterized protein</fullName>
    </submittedName>
</protein>
<organism evidence="2 3">
    <name type="scientific">Sphaerisporangium aureirubrum</name>
    <dbReference type="NCBI Taxonomy" id="1544736"/>
    <lineage>
        <taxon>Bacteria</taxon>
        <taxon>Bacillati</taxon>
        <taxon>Actinomycetota</taxon>
        <taxon>Actinomycetes</taxon>
        <taxon>Streptosporangiales</taxon>
        <taxon>Streptosporangiaceae</taxon>
        <taxon>Sphaerisporangium</taxon>
    </lineage>
</organism>
<feature type="transmembrane region" description="Helical" evidence="1">
    <location>
        <begin position="6"/>
        <end position="23"/>
    </location>
</feature>
<evidence type="ECO:0000256" key="1">
    <source>
        <dbReference type="SAM" id="Phobius"/>
    </source>
</evidence>
<evidence type="ECO:0000313" key="2">
    <source>
        <dbReference type="EMBL" id="MFC6080929.1"/>
    </source>
</evidence>
<dbReference type="Proteomes" id="UP001596137">
    <property type="component" value="Unassembled WGS sequence"/>
</dbReference>
<keyword evidence="1" id="KW-0472">Membrane</keyword>
<proteinExistence type="predicted"/>
<feature type="transmembrane region" description="Helical" evidence="1">
    <location>
        <begin position="28"/>
        <end position="48"/>
    </location>
</feature>